<evidence type="ECO:0000313" key="4">
    <source>
        <dbReference type="Proteomes" id="UP000018837"/>
    </source>
</evidence>
<comment type="caution">
    <text evidence="3">The sequence shown here is derived from an EMBL/GenBank/DDBJ whole genome shotgun (WGS) entry which is preliminary data.</text>
</comment>
<reference evidence="3 4" key="1">
    <citation type="submission" date="2013-11" db="EMBL/GenBank/DDBJ databases">
        <title>Single cell genomics of uncultured Tannerella BU063 (oral taxon 286).</title>
        <authorList>
            <person name="Beall C.J."/>
            <person name="Campbell A.G."/>
            <person name="Griffen A.L."/>
            <person name="Podar M."/>
            <person name="Leys E.J."/>
        </authorList>
    </citation>
    <scope>NUCLEOTIDE SEQUENCE [LARGE SCALE GENOMIC DNA]</scope>
    <source>
        <strain evidence="3">Cell 2</strain>
    </source>
</reference>
<evidence type="ECO:0000313" key="3">
    <source>
        <dbReference type="EMBL" id="ETK02702.1"/>
    </source>
</evidence>
<sequence length="175" mass="19485">MNWWDIVQAFLPGGEWRKYSVMNDAAQQLSKGLMNMDRDTLKGIVSLGGAVLGGAALGGGLVAGGVYIAEKIKVWKLNREIAKQKAEELRKKKAIEMNQMLSKMVTDLKERGDFSVDKVGLCDDYIQRTSDGRTFIGVKLPGREQSILAQEIDYDSIDPELDRQLNNNVNHCLVL</sequence>
<keyword evidence="2" id="KW-0812">Transmembrane</keyword>
<keyword evidence="2" id="KW-0472">Membrane</keyword>
<dbReference type="AlphaFoldDB" id="W2C880"/>
<protein>
    <submittedName>
        <fullName evidence="3">Uncharacterized protein</fullName>
    </submittedName>
</protein>
<accession>W2C880</accession>
<keyword evidence="2" id="KW-1133">Transmembrane helix</keyword>
<dbReference type="Proteomes" id="UP000018837">
    <property type="component" value="Unassembled WGS sequence"/>
</dbReference>
<keyword evidence="1" id="KW-0175">Coiled coil</keyword>
<proteinExistence type="predicted"/>
<gene>
    <name evidence="3" type="ORF">N425_02980</name>
</gene>
<dbReference type="EMBL" id="AYUF01000311">
    <property type="protein sequence ID" value="ETK02702.1"/>
    <property type="molecule type" value="Genomic_DNA"/>
</dbReference>
<dbReference type="PATRIC" id="fig|1411148.3.peg.362"/>
<feature type="transmembrane region" description="Helical" evidence="2">
    <location>
        <begin position="44"/>
        <end position="69"/>
    </location>
</feature>
<name>W2C880_9BACT</name>
<feature type="coiled-coil region" evidence="1">
    <location>
        <begin position="72"/>
        <end position="99"/>
    </location>
</feature>
<organism evidence="3 4">
    <name type="scientific">Tannerella sp. oral taxon BU063 isolate Cell 2</name>
    <dbReference type="NCBI Taxonomy" id="1411148"/>
    <lineage>
        <taxon>Bacteria</taxon>
        <taxon>Pseudomonadati</taxon>
        <taxon>Bacteroidota</taxon>
        <taxon>Bacteroidia</taxon>
        <taxon>Bacteroidales</taxon>
        <taxon>Tannerellaceae</taxon>
        <taxon>Tannerella</taxon>
    </lineage>
</organism>
<evidence type="ECO:0000256" key="2">
    <source>
        <dbReference type="SAM" id="Phobius"/>
    </source>
</evidence>
<evidence type="ECO:0000256" key="1">
    <source>
        <dbReference type="SAM" id="Coils"/>
    </source>
</evidence>